<reference evidence="3 4" key="1">
    <citation type="submission" date="2024-09" db="EMBL/GenBank/DDBJ databases">
        <authorList>
            <person name="Sun Q."/>
            <person name="Mori K."/>
        </authorList>
    </citation>
    <scope>NUCLEOTIDE SEQUENCE [LARGE SCALE GENOMIC DNA]</scope>
    <source>
        <strain evidence="3 4">CCM 7759</strain>
    </source>
</reference>
<keyword evidence="4" id="KW-1185">Reference proteome</keyword>
<feature type="domain" description="HTH cro/C1-type" evidence="2">
    <location>
        <begin position="32"/>
        <end position="86"/>
    </location>
</feature>
<sequence>MIRGSLLICVEINVYGILRLVVKLLSDIGYRIKCIRKENNLNQIQFAKSIGISQGNLSEIEMGNSNPSAETLISIRTQYNVNINWLLTGVAAEDGTTYEDQFEKRLIEVFRKLDDYDKNEIIEFIRVKINLRSI</sequence>
<evidence type="ECO:0000313" key="4">
    <source>
        <dbReference type="Proteomes" id="UP001589776"/>
    </source>
</evidence>
<organism evidence="3 4">
    <name type="scientific">Paenibacillus chartarius</name>
    <dbReference type="NCBI Taxonomy" id="747481"/>
    <lineage>
        <taxon>Bacteria</taxon>
        <taxon>Bacillati</taxon>
        <taxon>Bacillota</taxon>
        <taxon>Bacilli</taxon>
        <taxon>Bacillales</taxon>
        <taxon>Paenibacillaceae</taxon>
        <taxon>Paenibacillus</taxon>
    </lineage>
</organism>
<dbReference type="Pfam" id="PF12844">
    <property type="entry name" value="HTH_19"/>
    <property type="match status" value="1"/>
</dbReference>
<evidence type="ECO:0000313" key="3">
    <source>
        <dbReference type="EMBL" id="MFC0213533.1"/>
    </source>
</evidence>
<dbReference type="PANTHER" id="PTHR46558:SF11">
    <property type="entry name" value="HTH-TYPE TRANSCRIPTIONAL REGULATOR XRE"/>
    <property type="match status" value="1"/>
</dbReference>
<dbReference type="CDD" id="cd00093">
    <property type="entry name" value="HTH_XRE"/>
    <property type="match status" value="1"/>
</dbReference>
<dbReference type="SMART" id="SM00530">
    <property type="entry name" value="HTH_XRE"/>
    <property type="match status" value="1"/>
</dbReference>
<dbReference type="SUPFAM" id="SSF47413">
    <property type="entry name" value="lambda repressor-like DNA-binding domains"/>
    <property type="match status" value="1"/>
</dbReference>
<dbReference type="InterPro" id="IPR001387">
    <property type="entry name" value="Cro/C1-type_HTH"/>
</dbReference>
<dbReference type="Gene3D" id="1.10.260.40">
    <property type="entry name" value="lambda repressor-like DNA-binding domains"/>
    <property type="match status" value="1"/>
</dbReference>
<dbReference type="RefSeq" id="WP_051318252.1">
    <property type="nucleotide sequence ID" value="NZ_JBHLWN010000054.1"/>
</dbReference>
<comment type="caution">
    <text evidence="3">The sequence shown here is derived from an EMBL/GenBank/DDBJ whole genome shotgun (WGS) entry which is preliminary data.</text>
</comment>
<gene>
    <name evidence="3" type="ORF">ACFFK0_13890</name>
</gene>
<accession>A0ABV6DLK7</accession>
<dbReference type="Proteomes" id="UP001589776">
    <property type="component" value="Unassembled WGS sequence"/>
</dbReference>
<dbReference type="InterPro" id="IPR010982">
    <property type="entry name" value="Lambda_DNA-bd_dom_sf"/>
</dbReference>
<keyword evidence="1" id="KW-0238">DNA-binding</keyword>
<proteinExistence type="predicted"/>
<protein>
    <submittedName>
        <fullName evidence="3">Helix-turn-helix domain-containing protein</fullName>
    </submittedName>
</protein>
<name>A0ABV6DLK7_9BACL</name>
<dbReference type="PROSITE" id="PS50943">
    <property type="entry name" value="HTH_CROC1"/>
    <property type="match status" value="1"/>
</dbReference>
<dbReference type="PANTHER" id="PTHR46558">
    <property type="entry name" value="TRACRIPTIONAL REGULATORY PROTEIN-RELATED-RELATED"/>
    <property type="match status" value="1"/>
</dbReference>
<evidence type="ECO:0000256" key="1">
    <source>
        <dbReference type="ARBA" id="ARBA00023125"/>
    </source>
</evidence>
<evidence type="ECO:0000259" key="2">
    <source>
        <dbReference type="PROSITE" id="PS50943"/>
    </source>
</evidence>
<dbReference type="EMBL" id="JBHLWN010000054">
    <property type="protein sequence ID" value="MFC0213533.1"/>
    <property type="molecule type" value="Genomic_DNA"/>
</dbReference>